<dbReference type="Pfam" id="PF11267">
    <property type="entry name" value="DUF3067"/>
    <property type="match status" value="1"/>
</dbReference>
<dbReference type="OrthoDB" id="5234at2759"/>
<dbReference type="OMA" id="MRSETEF"/>
<dbReference type="EMBL" id="VRMN01000012">
    <property type="protein sequence ID" value="KAA8491619.1"/>
    <property type="molecule type" value="Genomic_DNA"/>
</dbReference>
<dbReference type="Gene3D" id="3.30.428.40">
    <property type="entry name" value="Protein of unknown function DUF3067"/>
    <property type="match status" value="1"/>
</dbReference>
<organism evidence="1 2">
    <name type="scientific">Porphyridium purpureum</name>
    <name type="common">Red alga</name>
    <name type="synonym">Porphyridium cruentum</name>
    <dbReference type="NCBI Taxonomy" id="35688"/>
    <lineage>
        <taxon>Eukaryota</taxon>
        <taxon>Rhodophyta</taxon>
        <taxon>Bangiophyceae</taxon>
        <taxon>Porphyridiales</taxon>
        <taxon>Porphyridiaceae</taxon>
        <taxon>Porphyridium</taxon>
    </lineage>
</organism>
<accession>A0A5J4YJP1</accession>
<reference evidence="2" key="1">
    <citation type="journal article" date="2019" name="Nat. Commun.">
        <title>Expansion of phycobilisome linker gene families in mesophilic red algae.</title>
        <authorList>
            <person name="Lee J."/>
            <person name="Kim D."/>
            <person name="Bhattacharya D."/>
            <person name="Yoon H.S."/>
        </authorList>
    </citation>
    <scope>NUCLEOTIDE SEQUENCE [LARGE SCALE GENOMIC DNA]</scope>
    <source>
        <strain evidence="2">CCMP 1328</strain>
    </source>
</reference>
<dbReference type="InterPro" id="IPR021420">
    <property type="entry name" value="DUF3067"/>
</dbReference>
<keyword evidence="2" id="KW-1185">Reference proteome</keyword>
<dbReference type="AlphaFoldDB" id="A0A5J4YJP1"/>
<evidence type="ECO:0000313" key="1">
    <source>
        <dbReference type="EMBL" id="KAA8491619.1"/>
    </source>
</evidence>
<protein>
    <submittedName>
        <fullName evidence="1">Uncharacterized protein</fullName>
    </submittedName>
</protein>
<name>A0A5J4YJP1_PORPP</name>
<sequence>MAFVNGFGGADQKVPVPWSCDVCRRTSRGRDAVVVRMGMMDDFKNFWKNFNESLDYAVVGRREAMWSPDRRPEDQRVYDISKTKLSWGNKAERMSTAAEQARLKQQVSLDTNIARGSASSEAQSFSQLYETDTEDEHMGPAFTARVEQMAAWSDVPVDDPAERFITGMELAEMVFDKYGKYHDVGLVQNKIRLPFNDEKNLLLALNIYPACLGVGEEGFGFRLTEEQYLEKLEFISNILNTLDQAWWVKKFLREPKRSRRGLPSEPREAFAVSLGLNESPTWPYVPKSLLEELFGSLADD</sequence>
<proteinExistence type="predicted"/>
<dbReference type="Proteomes" id="UP000324585">
    <property type="component" value="Unassembled WGS sequence"/>
</dbReference>
<comment type="caution">
    <text evidence="1">The sequence shown here is derived from an EMBL/GenBank/DDBJ whole genome shotgun (WGS) entry which is preliminary data.</text>
</comment>
<evidence type="ECO:0000313" key="2">
    <source>
        <dbReference type="Proteomes" id="UP000324585"/>
    </source>
</evidence>
<gene>
    <name evidence="1" type="ORF">FVE85_9666</name>
</gene>